<protein>
    <submittedName>
        <fullName evidence="1">Uncharacterized protein</fullName>
    </submittedName>
</protein>
<accession>A0ABV8X4C0</accession>
<name>A0ABV8X4C0_9LACT</name>
<dbReference type="EMBL" id="JBHSEC010000019">
    <property type="protein sequence ID" value="MFC4410621.1"/>
    <property type="molecule type" value="Genomic_DNA"/>
</dbReference>
<sequence>MSKMGNLSNGIIQFGGKVFAISPTLTLQDFLQSDLYSDVKEEIINDFSRFTLLPQTFNGIRLSVSLLFGNQKKIFLVNISKVMDQDSSWNSWSEQRELERKKEHDILLEKLIGNTSCKYTWGEITSDYDPRSGSSMITIRYF</sequence>
<comment type="caution">
    <text evidence="1">The sequence shown here is derived from an EMBL/GenBank/DDBJ whole genome shotgun (WGS) entry which is preliminary data.</text>
</comment>
<keyword evidence="2" id="KW-1185">Reference proteome</keyword>
<proteinExistence type="predicted"/>
<gene>
    <name evidence="1" type="ORF">ACFOZY_09370</name>
</gene>
<dbReference type="Proteomes" id="UP001595817">
    <property type="component" value="Unassembled WGS sequence"/>
</dbReference>
<evidence type="ECO:0000313" key="1">
    <source>
        <dbReference type="EMBL" id="MFC4410621.1"/>
    </source>
</evidence>
<reference evidence="2" key="1">
    <citation type="journal article" date="2019" name="Int. J. Syst. Evol. Microbiol.">
        <title>The Global Catalogue of Microorganisms (GCM) 10K type strain sequencing project: providing services to taxonomists for standard genome sequencing and annotation.</title>
        <authorList>
            <consortium name="The Broad Institute Genomics Platform"/>
            <consortium name="The Broad Institute Genome Sequencing Center for Infectious Disease"/>
            <person name="Wu L."/>
            <person name="Ma J."/>
        </authorList>
    </citation>
    <scope>NUCLEOTIDE SEQUENCE [LARGE SCALE GENOMIC DNA]</scope>
    <source>
        <strain evidence="2">CCUG 59778</strain>
    </source>
</reference>
<evidence type="ECO:0000313" key="2">
    <source>
        <dbReference type="Proteomes" id="UP001595817"/>
    </source>
</evidence>
<organism evidence="1 2">
    <name type="scientific">Chungangia koreensis</name>
    <dbReference type="NCBI Taxonomy" id="752657"/>
    <lineage>
        <taxon>Bacteria</taxon>
        <taxon>Bacillati</taxon>
        <taxon>Bacillota</taxon>
        <taxon>Bacilli</taxon>
        <taxon>Lactobacillales</taxon>
        <taxon>Chungangia</taxon>
    </lineage>
</organism>